<proteinExistence type="inferred from homology"/>
<dbReference type="Pfam" id="PF02826">
    <property type="entry name" value="2-Hacid_dh_C"/>
    <property type="match status" value="1"/>
</dbReference>
<evidence type="ECO:0000256" key="2">
    <source>
        <dbReference type="ARBA" id="ARBA00022605"/>
    </source>
</evidence>
<feature type="domain" description="D-isomer specific 2-hydroxyacid dehydrogenase NAD-binding" evidence="7">
    <location>
        <begin position="108"/>
        <end position="285"/>
    </location>
</feature>
<protein>
    <submittedName>
        <fullName evidence="8">2-hydroxyacid dehydrogenase</fullName>
    </submittedName>
</protein>
<keyword evidence="4" id="KW-0520">NAD</keyword>
<dbReference type="InterPro" id="IPR050857">
    <property type="entry name" value="D-2-hydroxyacid_DH"/>
</dbReference>
<gene>
    <name evidence="8" type="ORF">SAE02_16040</name>
</gene>
<dbReference type="OrthoDB" id="9793626at2"/>
<dbReference type="InterPro" id="IPR029752">
    <property type="entry name" value="D-isomer_DH_CS1"/>
</dbReference>
<dbReference type="AlphaFoldDB" id="A0A512DLW3"/>
<dbReference type="SUPFAM" id="SSF51735">
    <property type="entry name" value="NAD(P)-binding Rossmann-fold domains"/>
    <property type="match status" value="1"/>
</dbReference>
<dbReference type="Gene3D" id="3.40.50.720">
    <property type="entry name" value="NAD(P)-binding Rossmann-like Domain"/>
    <property type="match status" value="2"/>
</dbReference>
<dbReference type="PANTHER" id="PTHR42789:SF1">
    <property type="entry name" value="D-ISOMER SPECIFIC 2-HYDROXYACID DEHYDROGENASE FAMILY PROTEIN (AFU_ORTHOLOGUE AFUA_6G10090)"/>
    <property type="match status" value="1"/>
</dbReference>
<evidence type="ECO:0000259" key="7">
    <source>
        <dbReference type="Pfam" id="PF02826"/>
    </source>
</evidence>
<feature type="domain" description="D-isomer specific 2-hydroxyacid dehydrogenase catalytic" evidence="6">
    <location>
        <begin position="11"/>
        <end position="316"/>
    </location>
</feature>
<dbReference type="InterPro" id="IPR036291">
    <property type="entry name" value="NAD(P)-bd_dom_sf"/>
</dbReference>
<dbReference type="Proteomes" id="UP000321523">
    <property type="component" value="Unassembled WGS sequence"/>
</dbReference>
<dbReference type="Pfam" id="PF00389">
    <property type="entry name" value="2-Hacid_dh"/>
    <property type="match status" value="1"/>
</dbReference>
<dbReference type="SUPFAM" id="SSF52283">
    <property type="entry name" value="Formate/glycerate dehydrogenase catalytic domain-like"/>
    <property type="match status" value="1"/>
</dbReference>
<dbReference type="EMBL" id="BJYZ01000006">
    <property type="protein sequence ID" value="GEO37456.1"/>
    <property type="molecule type" value="Genomic_DNA"/>
</dbReference>
<accession>A0A512DLW3</accession>
<evidence type="ECO:0000256" key="4">
    <source>
        <dbReference type="ARBA" id="ARBA00023027"/>
    </source>
</evidence>
<evidence type="ECO:0000259" key="6">
    <source>
        <dbReference type="Pfam" id="PF00389"/>
    </source>
</evidence>
<dbReference type="PANTHER" id="PTHR42789">
    <property type="entry name" value="D-ISOMER SPECIFIC 2-HYDROXYACID DEHYDROGENASE FAMILY PROTEIN (AFU_ORTHOLOGUE AFUA_6G10090)"/>
    <property type="match status" value="1"/>
</dbReference>
<dbReference type="InterPro" id="IPR006140">
    <property type="entry name" value="D-isomer_DH_NAD-bd"/>
</dbReference>
<dbReference type="GO" id="GO:0051287">
    <property type="term" value="F:NAD binding"/>
    <property type="evidence" value="ECO:0007669"/>
    <property type="project" value="InterPro"/>
</dbReference>
<evidence type="ECO:0000313" key="9">
    <source>
        <dbReference type="Proteomes" id="UP000321523"/>
    </source>
</evidence>
<organism evidence="8 9">
    <name type="scientific">Skermanella aerolata</name>
    <dbReference type="NCBI Taxonomy" id="393310"/>
    <lineage>
        <taxon>Bacteria</taxon>
        <taxon>Pseudomonadati</taxon>
        <taxon>Pseudomonadota</taxon>
        <taxon>Alphaproteobacteria</taxon>
        <taxon>Rhodospirillales</taxon>
        <taxon>Azospirillaceae</taxon>
        <taxon>Skermanella</taxon>
    </lineage>
</organism>
<keyword evidence="9" id="KW-1185">Reference proteome</keyword>
<dbReference type="RefSeq" id="WP_052830901.1">
    <property type="nucleotide sequence ID" value="NZ_BJYZ01000006.1"/>
</dbReference>
<dbReference type="CDD" id="cd12173">
    <property type="entry name" value="PGDH_4"/>
    <property type="match status" value="1"/>
</dbReference>
<comment type="caution">
    <text evidence="8">The sequence shown here is derived from an EMBL/GenBank/DDBJ whole genome shotgun (WGS) entry which is preliminary data.</text>
</comment>
<comment type="similarity">
    <text evidence="1 5">Belongs to the D-isomer specific 2-hydroxyacid dehydrogenase family.</text>
</comment>
<dbReference type="FunFam" id="3.40.50.720:FF:000203">
    <property type="entry name" value="D-3-phosphoglycerate dehydrogenase (SerA)"/>
    <property type="match status" value="1"/>
</dbReference>
<dbReference type="GO" id="GO:0016616">
    <property type="term" value="F:oxidoreductase activity, acting on the CH-OH group of donors, NAD or NADP as acceptor"/>
    <property type="evidence" value="ECO:0007669"/>
    <property type="project" value="InterPro"/>
</dbReference>
<evidence type="ECO:0000313" key="8">
    <source>
        <dbReference type="EMBL" id="GEO37456.1"/>
    </source>
</evidence>
<evidence type="ECO:0000256" key="5">
    <source>
        <dbReference type="RuleBase" id="RU003719"/>
    </source>
</evidence>
<reference evidence="8 9" key="1">
    <citation type="submission" date="2019-07" db="EMBL/GenBank/DDBJ databases">
        <title>Whole genome shotgun sequence of Skermanella aerolata NBRC 106429.</title>
        <authorList>
            <person name="Hosoyama A."/>
            <person name="Uohara A."/>
            <person name="Ohji S."/>
            <person name="Ichikawa N."/>
        </authorList>
    </citation>
    <scope>NUCLEOTIDE SEQUENCE [LARGE SCALE GENOMIC DNA]</scope>
    <source>
        <strain evidence="8 9">NBRC 106429</strain>
    </source>
</reference>
<sequence>MWPEMVERPLVYVLEQIAPSAVATLRQSCDVVEPGDPRRDRWPEDADGIIVRTSKVTADLLKAAVRLKVVGKHGVGVDNIDLDAARAQGIAVISTPGANANAVAELAVGLALSVARRISQLDRVLREGGLNGTPPQGFELSGRTVGVVGMGSVGRRTAMLFKNAFGAPLLAFDPFAPDSAFNEVGAERHTSLDAMLAQVDVLTLHIPLSPDTADLIDGRRLGLMRREAILLNLSRGGIVDETALHAALEGGSIAGAASDVFVEEPPAKDHPLLSLSNFVATPHVGAATAESMERMGMDAVAGVVAVLCGGTPRHRVV</sequence>
<keyword evidence="2" id="KW-0028">Amino-acid biosynthesis</keyword>
<dbReference type="PROSITE" id="PS00065">
    <property type="entry name" value="D_2_HYDROXYACID_DH_1"/>
    <property type="match status" value="1"/>
</dbReference>
<keyword evidence="3 5" id="KW-0560">Oxidoreductase</keyword>
<evidence type="ECO:0000256" key="3">
    <source>
        <dbReference type="ARBA" id="ARBA00023002"/>
    </source>
</evidence>
<evidence type="ECO:0000256" key="1">
    <source>
        <dbReference type="ARBA" id="ARBA00005854"/>
    </source>
</evidence>
<dbReference type="InterPro" id="IPR006139">
    <property type="entry name" value="D-isomer_2_OHA_DH_cat_dom"/>
</dbReference>
<name>A0A512DLW3_9PROT</name>
<dbReference type="GO" id="GO:0008652">
    <property type="term" value="P:amino acid biosynthetic process"/>
    <property type="evidence" value="ECO:0007669"/>
    <property type="project" value="UniProtKB-KW"/>
</dbReference>